<dbReference type="OrthoDB" id="6789109at2759"/>
<evidence type="ECO:0000256" key="1">
    <source>
        <dbReference type="SAM" id="MobiDB-lite"/>
    </source>
</evidence>
<dbReference type="AlphaFoldDB" id="A0A9P0PXS5"/>
<evidence type="ECO:0000313" key="2">
    <source>
        <dbReference type="EMBL" id="CAH1997913.1"/>
    </source>
</evidence>
<keyword evidence="3" id="KW-1185">Reference proteome</keyword>
<dbReference type="EMBL" id="CAKOFQ010007309">
    <property type="protein sequence ID" value="CAH1997913.1"/>
    <property type="molecule type" value="Genomic_DNA"/>
</dbReference>
<proteinExistence type="predicted"/>
<comment type="caution">
    <text evidence="2">The sequence shown here is derived from an EMBL/GenBank/DDBJ whole genome shotgun (WGS) entry which is preliminary data.</text>
</comment>
<protein>
    <submittedName>
        <fullName evidence="2">Uncharacterized protein</fullName>
    </submittedName>
</protein>
<name>A0A9P0PXS5_ACAOB</name>
<organism evidence="2 3">
    <name type="scientific">Acanthoscelides obtectus</name>
    <name type="common">Bean weevil</name>
    <name type="synonym">Bruchus obtectus</name>
    <dbReference type="NCBI Taxonomy" id="200917"/>
    <lineage>
        <taxon>Eukaryota</taxon>
        <taxon>Metazoa</taxon>
        <taxon>Ecdysozoa</taxon>
        <taxon>Arthropoda</taxon>
        <taxon>Hexapoda</taxon>
        <taxon>Insecta</taxon>
        <taxon>Pterygota</taxon>
        <taxon>Neoptera</taxon>
        <taxon>Endopterygota</taxon>
        <taxon>Coleoptera</taxon>
        <taxon>Polyphaga</taxon>
        <taxon>Cucujiformia</taxon>
        <taxon>Chrysomeloidea</taxon>
        <taxon>Chrysomelidae</taxon>
        <taxon>Bruchinae</taxon>
        <taxon>Bruchini</taxon>
        <taxon>Acanthoscelides</taxon>
    </lineage>
</organism>
<accession>A0A9P0PXS5</accession>
<dbReference type="Proteomes" id="UP001152888">
    <property type="component" value="Unassembled WGS sequence"/>
</dbReference>
<evidence type="ECO:0000313" key="3">
    <source>
        <dbReference type="Proteomes" id="UP001152888"/>
    </source>
</evidence>
<reference evidence="2" key="1">
    <citation type="submission" date="2022-03" db="EMBL/GenBank/DDBJ databases">
        <authorList>
            <person name="Sayadi A."/>
        </authorList>
    </citation>
    <scope>NUCLEOTIDE SEQUENCE</scope>
</reference>
<feature type="compositionally biased region" description="Acidic residues" evidence="1">
    <location>
        <begin position="1"/>
        <end position="18"/>
    </location>
</feature>
<gene>
    <name evidence="2" type="ORF">ACAOBT_LOCUS24051</name>
</gene>
<feature type="region of interest" description="Disordered" evidence="1">
    <location>
        <begin position="1"/>
        <end position="60"/>
    </location>
</feature>
<sequence length="333" mass="37304">MSDENFLEPDGKDDDESESLSADRQSNIHPPSIANDEQAEMEETESSLSGKKTVSLPIPGCKRGEEDYDCVIVGEINKEQFPPEEYEVAEKVPEVDNKPFTKLENSLELTKSNSLLDQMHSATQHESPLPIESPLPAEATRKTIPIAETIPYEPDNLEVQESKIVVRKDSIQLTHDRSEINWLGSRKFSELQKDKQCYEQLEEKVADQCGKRERHQSISGSMATNANKLVKKISFSAKTCRCTNPRCDCYNVISSGNSNEYIESKTAVTDLEDETTYIGGSISREVSKERMLDHENGMKVIWSTKPGKDEKSILIDDSASLAASQFLEYTTAI</sequence>
<feature type="compositionally biased region" description="Polar residues" evidence="1">
    <location>
        <begin position="19"/>
        <end position="29"/>
    </location>
</feature>